<dbReference type="InterPro" id="IPR013083">
    <property type="entry name" value="Znf_RING/FYVE/PHD"/>
</dbReference>
<accession>A0A1R2BUT7</accession>
<evidence type="ECO:0000256" key="2">
    <source>
        <dbReference type="ARBA" id="ARBA00022771"/>
    </source>
</evidence>
<dbReference type="Gene3D" id="3.30.40.10">
    <property type="entry name" value="Zinc/RING finger domain, C3HC4 (zinc finger)"/>
    <property type="match status" value="1"/>
</dbReference>
<gene>
    <name evidence="6" type="ORF">SteCoe_19220</name>
</gene>
<organism evidence="6 7">
    <name type="scientific">Stentor coeruleus</name>
    <dbReference type="NCBI Taxonomy" id="5963"/>
    <lineage>
        <taxon>Eukaryota</taxon>
        <taxon>Sar</taxon>
        <taxon>Alveolata</taxon>
        <taxon>Ciliophora</taxon>
        <taxon>Postciliodesmatophora</taxon>
        <taxon>Heterotrichea</taxon>
        <taxon>Heterotrichida</taxon>
        <taxon>Stentoridae</taxon>
        <taxon>Stentor</taxon>
    </lineage>
</organism>
<sequence>MELSEIASVDNYPNLPNKALYLAGLIKIDSGMTTSAIFEFLELLYTNPIPKKALKKIEQELYSGSIKTAKEILMEHIKKCLICYEILKEPYDLSCKHSFHKTCLRENAIKQLLTTDKISCPVCNSYIENPGDIDQDIIMMINDFILAKKLSERNFQCCPGCNNLFEIANQGIVTCPICLVKFCTLCSKAESGCSCQSYCQACNGCYVGKVCRDCFGSNLFYS</sequence>
<dbReference type="PROSITE" id="PS50089">
    <property type="entry name" value="ZF_RING_2"/>
    <property type="match status" value="1"/>
</dbReference>
<evidence type="ECO:0000313" key="7">
    <source>
        <dbReference type="Proteomes" id="UP000187209"/>
    </source>
</evidence>
<dbReference type="SMART" id="SM00184">
    <property type="entry name" value="RING"/>
    <property type="match status" value="1"/>
</dbReference>
<dbReference type="AlphaFoldDB" id="A0A1R2BUT7"/>
<dbReference type="Pfam" id="PF13445">
    <property type="entry name" value="zf-RING_UBOX"/>
    <property type="match status" value="1"/>
</dbReference>
<dbReference type="Proteomes" id="UP000187209">
    <property type="component" value="Unassembled WGS sequence"/>
</dbReference>
<feature type="domain" description="RING-type" evidence="5">
    <location>
        <begin position="80"/>
        <end position="124"/>
    </location>
</feature>
<evidence type="ECO:0000256" key="4">
    <source>
        <dbReference type="PROSITE-ProRule" id="PRU00175"/>
    </source>
</evidence>
<dbReference type="InterPro" id="IPR001841">
    <property type="entry name" value="Znf_RING"/>
</dbReference>
<name>A0A1R2BUT7_9CILI</name>
<dbReference type="OrthoDB" id="6105938at2759"/>
<keyword evidence="7" id="KW-1185">Reference proteome</keyword>
<evidence type="ECO:0000256" key="3">
    <source>
        <dbReference type="ARBA" id="ARBA00022833"/>
    </source>
</evidence>
<proteinExistence type="predicted"/>
<dbReference type="SUPFAM" id="SSF57850">
    <property type="entry name" value="RING/U-box"/>
    <property type="match status" value="1"/>
</dbReference>
<keyword evidence="3" id="KW-0862">Zinc</keyword>
<dbReference type="EMBL" id="MPUH01000420">
    <property type="protein sequence ID" value="OMJ80524.1"/>
    <property type="molecule type" value="Genomic_DNA"/>
</dbReference>
<evidence type="ECO:0000313" key="6">
    <source>
        <dbReference type="EMBL" id="OMJ80524.1"/>
    </source>
</evidence>
<protein>
    <recommendedName>
        <fullName evidence="5">RING-type domain-containing protein</fullName>
    </recommendedName>
</protein>
<dbReference type="InterPro" id="IPR027370">
    <property type="entry name" value="Znf-RING_euk"/>
</dbReference>
<keyword evidence="2 4" id="KW-0863">Zinc-finger</keyword>
<dbReference type="GO" id="GO:0008270">
    <property type="term" value="F:zinc ion binding"/>
    <property type="evidence" value="ECO:0007669"/>
    <property type="project" value="UniProtKB-KW"/>
</dbReference>
<reference evidence="6 7" key="1">
    <citation type="submission" date="2016-11" db="EMBL/GenBank/DDBJ databases">
        <title>The macronuclear genome of Stentor coeruleus: a giant cell with tiny introns.</title>
        <authorList>
            <person name="Slabodnick M."/>
            <person name="Ruby J.G."/>
            <person name="Reiff S.B."/>
            <person name="Swart E.C."/>
            <person name="Gosai S."/>
            <person name="Prabakaran S."/>
            <person name="Witkowska E."/>
            <person name="Larue G.E."/>
            <person name="Fisher S."/>
            <person name="Freeman R.M."/>
            <person name="Gunawardena J."/>
            <person name="Chu W."/>
            <person name="Stover N.A."/>
            <person name="Gregory B.D."/>
            <person name="Nowacki M."/>
            <person name="Derisi J."/>
            <person name="Roy S.W."/>
            <person name="Marshall W.F."/>
            <person name="Sood P."/>
        </authorList>
    </citation>
    <scope>NUCLEOTIDE SEQUENCE [LARGE SCALE GENOMIC DNA]</scope>
    <source>
        <strain evidence="6">WM001</strain>
    </source>
</reference>
<evidence type="ECO:0000256" key="1">
    <source>
        <dbReference type="ARBA" id="ARBA00022723"/>
    </source>
</evidence>
<evidence type="ECO:0000259" key="5">
    <source>
        <dbReference type="PROSITE" id="PS50089"/>
    </source>
</evidence>
<keyword evidence="1" id="KW-0479">Metal-binding</keyword>
<comment type="caution">
    <text evidence="6">The sequence shown here is derived from an EMBL/GenBank/DDBJ whole genome shotgun (WGS) entry which is preliminary data.</text>
</comment>